<organism evidence="11 12">
    <name type="scientific">Raphanus sativus</name>
    <name type="common">Radish</name>
    <name type="synonym">Raphanus raphanistrum var. sativus</name>
    <dbReference type="NCBI Taxonomy" id="3726"/>
    <lineage>
        <taxon>Eukaryota</taxon>
        <taxon>Viridiplantae</taxon>
        <taxon>Streptophyta</taxon>
        <taxon>Embryophyta</taxon>
        <taxon>Tracheophyta</taxon>
        <taxon>Spermatophyta</taxon>
        <taxon>Magnoliopsida</taxon>
        <taxon>eudicotyledons</taxon>
        <taxon>Gunneridae</taxon>
        <taxon>Pentapetalae</taxon>
        <taxon>rosids</taxon>
        <taxon>malvids</taxon>
        <taxon>Brassicales</taxon>
        <taxon>Brassicaceae</taxon>
        <taxon>Brassiceae</taxon>
        <taxon>Raphanus</taxon>
    </lineage>
</organism>
<dbReference type="Proteomes" id="UP000504610">
    <property type="component" value="Chromosome 9"/>
</dbReference>
<feature type="domain" description="BED-type" evidence="10">
    <location>
        <begin position="31"/>
        <end position="79"/>
    </location>
</feature>
<sequence>MIEKIPDFDDELDEEELDEDDDMESDERESRRRSDVWCDFTVVDKANGTMKAQCNHCRNQYAWHSHSHGTSGLRRHRLRCRMYQRNNRGQQQINFAGKLQSRKYDHTIFRQMTICRNTARSDVNRLYESERDTLRRDLATLPGRVSLTSDLWTSVKREGYMCVTTHYIDRNWKLNSKIITFCALAPPHTGMNVAMQLLESMKVWG</sequence>
<dbReference type="OrthoDB" id="1114050at2759"/>
<reference evidence="11" key="1">
    <citation type="journal article" date="2019" name="Database">
        <title>The radish genome database (RadishGD): an integrated information resource for radish genomics.</title>
        <authorList>
            <person name="Yu H.J."/>
            <person name="Baek S."/>
            <person name="Lee Y.J."/>
            <person name="Cho A."/>
            <person name="Mun J.H."/>
        </authorList>
    </citation>
    <scope>NUCLEOTIDE SEQUENCE [LARGE SCALE GENOMIC DNA]</scope>
    <source>
        <strain evidence="11">cv. WK10039</strain>
    </source>
</reference>
<evidence type="ECO:0000256" key="1">
    <source>
        <dbReference type="ARBA" id="ARBA00004123"/>
    </source>
</evidence>
<comment type="subcellular location">
    <subcellularLocation>
        <location evidence="1">Nucleus</location>
    </subcellularLocation>
</comment>
<dbReference type="Pfam" id="PF02892">
    <property type="entry name" value="zf-BED"/>
    <property type="match status" value="1"/>
</dbReference>
<dbReference type="AlphaFoldDB" id="A0A6J0L1U9"/>
<proteinExistence type="predicted"/>
<evidence type="ECO:0000259" key="10">
    <source>
        <dbReference type="PROSITE" id="PS50808"/>
    </source>
</evidence>
<dbReference type="PROSITE" id="PS50808">
    <property type="entry name" value="ZF_BED"/>
    <property type="match status" value="1"/>
</dbReference>
<gene>
    <name evidence="12" type="primary">LOC108824740</name>
</gene>
<dbReference type="InterPro" id="IPR052035">
    <property type="entry name" value="ZnF_BED_domain_contain"/>
</dbReference>
<evidence type="ECO:0000256" key="4">
    <source>
        <dbReference type="ARBA" id="ARBA00022833"/>
    </source>
</evidence>
<keyword evidence="4" id="KW-0862">Zinc</keyword>
<dbReference type="InterPro" id="IPR003656">
    <property type="entry name" value="Znf_BED"/>
</dbReference>
<keyword evidence="2" id="KW-0479">Metal-binding</keyword>
<keyword evidence="6" id="KW-0804">Transcription</keyword>
<dbReference type="SMART" id="SM00614">
    <property type="entry name" value="ZnF_BED"/>
    <property type="match status" value="1"/>
</dbReference>
<dbReference type="PANTHER" id="PTHR46481:SF10">
    <property type="entry name" value="ZINC FINGER BED DOMAIN-CONTAINING PROTEIN 39"/>
    <property type="match status" value="1"/>
</dbReference>
<evidence type="ECO:0000256" key="7">
    <source>
        <dbReference type="ARBA" id="ARBA00023242"/>
    </source>
</evidence>
<evidence type="ECO:0000256" key="8">
    <source>
        <dbReference type="PROSITE-ProRule" id="PRU00027"/>
    </source>
</evidence>
<accession>A0A6J0L1U9</accession>
<evidence type="ECO:0000313" key="12">
    <source>
        <dbReference type="RefSeq" id="XP_018453636.1"/>
    </source>
</evidence>
<dbReference type="GO" id="GO:0008270">
    <property type="term" value="F:zinc ion binding"/>
    <property type="evidence" value="ECO:0007669"/>
    <property type="project" value="UniProtKB-KW"/>
</dbReference>
<name>A0A6J0L1U9_RAPSA</name>
<dbReference type="GO" id="GO:0005634">
    <property type="term" value="C:nucleus"/>
    <property type="evidence" value="ECO:0007669"/>
    <property type="project" value="UniProtKB-SubCell"/>
</dbReference>
<dbReference type="InterPro" id="IPR036236">
    <property type="entry name" value="Znf_C2H2_sf"/>
</dbReference>
<dbReference type="GO" id="GO:0003677">
    <property type="term" value="F:DNA binding"/>
    <property type="evidence" value="ECO:0007669"/>
    <property type="project" value="InterPro"/>
</dbReference>
<keyword evidence="7" id="KW-0539">Nucleus</keyword>
<reference evidence="12" key="2">
    <citation type="submission" date="2025-08" db="UniProtKB">
        <authorList>
            <consortium name="RefSeq"/>
        </authorList>
    </citation>
    <scope>IDENTIFICATION</scope>
    <source>
        <tissue evidence="12">Leaf</tissue>
    </source>
</reference>
<dbReference type="GeneID" id="108824740"/>
<dbReference type="RefSeq" id="XP_018453636.1">
    <property type="nucleotide sequence ID" value="XM_018598134.1"/>
</dbReference>
<dbReference type="SUPFAM" id="SSF53098">
    <property type="entry name" value="Ribonuclease H-like"/>
    <property type="match status" value="1"/>
</dbReference>
<keyword evidence="5" id="KW-0805">Transcription regulation</keyword>
<keyword evidence="11" id="KW-1185">Reference proteome</keyword>
<dbReference type="GO" id="GO:0009791">
    <property type="term" value="P:post-embryonic development"/>
    <property type="evidence" value="ECO:0007669"/>
    <property type="project" value="UniProtKB-ARBA"/>
</dbReference>
<dbReference type="PANTHER" id="PTHR46481">
    <property type="entry name" value="ZINC FINGER BED DOMAIN-CONTAINING PROTEIN 4"/>
    <property type="match status" value="1"/>
</dbReference>
<evidence type="ECO:0000256" key="6">
    <source>
        <dbReference type="ARBA" id="ARBA00023163"/>
    </source>
</evidence>
<dbReference type="KEGG" id="rsz:108824740"/>
<feature type="compositionally biased region" description="Acidic residues" evidence="9">
    <location>
        <begin position="8"/>
        <end position="27"/>
    </location>
</feature>
<feature type="region of interest" description="Disordered" evidence="9">
    <location>
        <begin position="1"/>
        <end position="28"/>
    </location>
</feature>
<evidence type="ECO:0000256" key="9">
    <source>
        <dbReference type="SAM" id="MobiDB-lite"/>
    </source>
</evidence>
<keyword evidence="3 8" id="KW-0863">Zinc-finger</keyword>
<evidence type="ECO:0000256" key="3">
    <source>
        <dbReference type="ARBA" id="ARBA00022771"/>
    </source>
</evidence>
<evidence type="ECO:0000256" key="5">
    <source>
        <dbReference type="ARBA" id="ARBA00023015"/>
    </source>
</evidence>
<dbReference type="InterPro" id="IPR012337">
    <property type="entry name" value="RNaseH-like_sf"/>
</dbReference>
<evidence type="ECO:0000313" key="11">
    <source>
        <dbReference type="Proteomes" id="UP000504610"/>
    </source>
</evidence>
<protein>
    <submittedName>
        <fullName evidence="12">Zinc finger BED domain-containing protein RICESLEEPER 3-like</fullName>
    </submittedName>
</protein>
<evidence type="ECO:0000256" key="2">
    <source>
        <dbReference type="ARBA" id="ARBA00022723"/>
    </source>
</evidence>
<dbReference type="SUPFAM" id="SSF57667">
    <property type="entry name" value="beta-beta-alpha zinc fingers"/>
    <property type="match status" value="1"/>
</dbReference>